<comment type="catalytic activity">
    <reaction evidence="1">
        <text>4-hydroxy-4-methyl-2-oxoglutarate = 2 pyruvate</text>
        <dbReference type="Rhea" id="RHEA:22748"/>
        <dbReference type="ChEBI" id="CHEBI:15361"/>
        <dbReference type="ChEBI" id="CHEBI:58276"/>
        <dbReference type="EC" id="4.1.3.17"/>
    </reaction>
</comment>
<dbReference type="EC" id="4.1.1.112" evidence="6"/>
<evidence type="ECO:0000313" key="14">
    <source>
        <dbReference type="EMBL" id="MDQ0894350.1"/>
    </source>
</evidence>
<dbReference type="PANTHER" id="PTHR33254">
    <property type="entry name" value="4-HYDROXY-4-METHYL-2-OXOGLUTARATE ALDOLASE 3-RELATED"/>
    <property type="match status" value="1"/>
</dbReference>
<evidence type="ECO:0000256" key="2">
    <source>
        <dbReference type="ARBA" id="ARBA00001968"/>
    </source>
</evidence>
<comment type="function">
    <text evidence="8">Catalyzes the aldol cleavage of 4-hydroxy-4-methyl-2-oxoglutarate (HMG) into 2 molecules of pyruvate. Also contains a secondary oxaloacetate (OAA) decarboxylase activity due to the common pyruvate enolate transition state formed following C-C bond cleavage in the retro-aldol and decarboxylation reactions.</text>
</comment>
<dbReference type="RefSeq" id="WP_307041528.1">
    <property type="nucleotide sequence ID" value="NZ_JAUSYY010000001.1"/>
</dbReference>
<dbReference type="Proteomes" id="UP001239083">
    <property type="component" value="Unassembled WGS sequence"/>
</dbReference>
<comment type="cofactor">
    <cofactor evidence="2">
        <name>a divalent metal cation</name>
        <dbReference type="ChEBI" id="CHEBI:60240"/>
    </cofactor>
</comment>
<evidence type="ECO:0000256" key="10">
    <source>
        <dbReference type="ARBA" id="ARBA00030169"/>
    </source>
</evidence>
<dbReference type="CDD" id="cd16841">
    <property type="entry name" value="RraA_family"/>
    <property type="match status" value="1"/>
</dbReference>
<dbReference type="EMBL" id="JAUSYY010000001">
    <property type="protein sequence ID" value="MDQ0894350.1"/>
    <property type="molecule type" value="Genomic_DNA"/>
</dbReference>
<evidence type="ECO:0000256" key="12">
    <source>
        <dbReference type="ARBA" id="ARBA00047973"/>
    </source>
</evidence>
<dbReference type="GO" id="GO:0047443">
    <property type="term" value="F:4-hydroxy-4-methyl-2-oxoglutarate aldolase activity"/>
    <property type="evidence" value="ECO:0007669"/>
    <property type="project" value="UniProtKB-EC"/>
</dbReference>
<organism evidence="14 15">
    <name type="scientific">Agromyces ramosus</name>
    <dbReference type="NCBI Taxonomy" id="33879"/>
    <lineage>
        <taxon>Bacteria</taxon>
        <taxon>Bacillati</taxon>
        <taxon>Actinomycetota</taxon>
        <taxon>Actinomycetes</taxon>
        <taxon>Micrococcales</taxon>
        <taxon>Microbacteriaceae</taxon>
        <taxon>Agromyces</taxon>
    </lineage>
</organism>
<evidence type="ECO:0000256" key="3">
    <source>
        <dbReference type="ARBA" id="ARBA00008621"/>
    </source>
</evidence>
<comment type="catalytic activity">
    <reaction evidence="12">
        <text>oxaloacetate + H(+) = pyruvate + CO2</text>
        <dbReference type="Rhea" id="RHEA:15641"/>
        <dbReference type="ChEBI" id="CHEBI:15361"/>
        <dbReference type="ChEBI" id="CHEBI:15378"/>
        <dbReference type="ChEBI" id="CHEBI:16452"/>
        <dbReference type="ChEBI" id="CHEBI:16526"/>
        <dbReference type="EC" id="4.1.1.112"/>
    </reaction>
</comment>
<evidence type="ECO:0000256" key="9">
    <source>
        <dbReference type="ARBA" id="ARBA00029596"/>
    </source>
</evidence>
<dbReference type="PANTHER" id="PTHR33254:SF4">
    <property type="entry name" value="4-HYDROXY-4-METHYL-2-OXOGLUTARATE ALDOLASE 3-RELATED"/>
    <property type="match status" value="1"/>
</dbReference>
<feature type="region of interest" description="Disordered" evidence="13">
    <location>
        <begin position="1"/>
        <end position="28"/>
    </location>
</feature>
<evidence type="ECO:0000256" key="8">
    <source>
        <dbReference type="ARBA" id="ARBA00025046"/>
    </source>
</evidence>
<sequence>MAHSKPSTPEVEMSVATPSGSTPPPPPTAAVADAALRLGVEARLAPVQLRPLLPTAPIAGRARPVTHLGSVDVLLETIDDASPGDVIVIDNGGRLDEACIGDLMVLEAERAGLAGMVVWGLHRDTAQLREIGLPVFSLGACPYGPRRVPPAGRRMRSAFLDGIAVSEGDHVFADDDGVLVVASDRIEEVIELALTIQHTETAQAERMRGGESLRAQLDFSGYRERQTSDPDLTLRRHLQERGGAIEV</sequence>
<proteinExistence type="inferred from homology"/>
<evidence type="ECO:0000256" key="4">
    <source>
        <dbReference type="ARBA" id="ARBA00011233"/>
    </source>
</evidence>
<reference evidence="14 15" key="1">
    <citation type="submission" date="2023-07" db="EMBL/GenBank/DDBJ databases">
        <title>Comparative genomics of wheat-associated soil bacteria to identify genetic determinants of phenazine resistance.</title>
        <authorList>
            <person name="Mouncey N."/>
        </authorList>
    </citation>
    <scope>NUCLEOTIDE SEQUENCE [LARGE SCALE GENOMIC DNA]</scope>
    <source>
        <strain evidence="14 15">V3I3</strain>
    </source>
</reference>
<evidence type="ECO:0000313" key="15">
    <source>
        <dbReference type="Proteomes" id="UP001239083"/>
    </source>
</evidence>
<dbReference type="InterPro" id="IPR005493">
    <property type="entry name" value="RraA/RraA-like"/>
</dbReference>
<dbReference type="EC" id="4.1.3.17" evidence="5"/>
<protein>
    <recommendedName>
        <fullName evidence="7">Putative 4-hydroxy-4-methyl-2-oxoglutarate aldolase</fullName>
        <ecNumber evidence="6">4.1.1.112</ecNumber>
        <ecNumber evidence="5">4.1.3.17</ecNumber>
    </recommendedName>
    <alternativeName>
        <fullName evidence="11">Oxaloacetate decarboxylase</fullName>
    </alternativeName>
    <alternativeName>
        <fullName evidence="9">Regulator of ribonuclease activity homolog</fullName>
    </alternativeName>
    <alternativeName>
        <fullName evidence="10">RraA-like protein</fullName>
    </alternativeName>
</protein>
<accession>A0ABU0R8E1</accession>
<keyword evidence="14" id="KW-0456">Lyase</keyword>
<dbReference type="Pfam" id="PF03737">
    <property type="entry name" value="RraA-like"/>
    <property type="match status" value="1"/>
</dbReference>
<keyword evidence="15" id="KW-1185">Reference proteome</keyword>
<comment type="similarity">
    <text evidence="3">Belongs to the class II aldolase/RraA-like family.</text>
</comment>
<comment type="subunit">
    <text evidence="4">Homotrimer.</text>
</comment>
<evidence type="ECO:0000256" key="7">
    <source>
        <dbReference type="ARBA" id="ARBA00016549"/>
    </source>
</evidence>
<evidence type="ECO:0000256" key="6">
    <source>
        <dbReference type="ARBA" id="ARBA00012947"/>
    </source>
</evidence>
<comment type="caution">
    <text evidence="14">The sequence shown here is derived from an EMBL/GenBank/DDBJ whole genome shotgun (WGS) entry which is preliminary data.</text>
</comment>
<name>A0ABU0R8E1_9MICO</name>
<evidence type="ECO:0000256" key="5">
    <source>
        <dbReference type="ARBA" id="ARBA00012213"/>
    </source>
</evidence>
<dbReference type="Gene3D" id="3.50.30.40">
    <property type="entry name" value="Ribonuclease E inhibitor RraA/RraA-like"/>
    <property type="match status" value="1"/>
</dbReference>
<evidence type="ECO:0000256" key="1">
    <source>
        <dbReference type="ARBA" id="ARBA00001342"/>
    </source>
</evidence>
<dbReference type="InterPro" id="IPR036704">
    <property type="entry name" value="RraA/RraA-like_sf"/>
</dbReference>
<evidence type="ECO:0000256" key="11">
    <source>
        <dbReference type="ARBA" id="ARBA00032305"/>
    </source>
</evidence>
<dbReference type="SUPFAM" id="SSF89562">
    <property type="entry name" value="RraA-like"/>
    <property type="match status" value="1"/>
</dbReference>
<gene>
    <name evidence="14" type="ORF">QFZ26_001905</name>
</gene>
<evidence type="ECO:0000256" key="13">
    <source>
        <dbReference type="SAM" id="MobiDB-lite"/>
    </source>
</evidence>